<name>A0A3N4PEW3_9BACT</name>
<evidence type="ECO:0000313" key="3">
    <source>
        <dbReference type="EMBL" id="RPE05998.1"/>
    </source>
</evidence>
<dbReference type="Proteomes" id="UP000278351">
    <property type="component" value="Unassembled WGS sequence"/>
</dbReference>
<dbReference type="SUPFAM" id="SSF51126">
    <property type="entry name" value="Pectin lyase-like"/>
    <property type="match status" value="1"/>
</dbReference>
<dbReference type="OrthoDB" id="6475864at2"/>
<feature type="chain" id="PRO_5018042980" description="Lyase" evidence="2">
    <location>
        <begin position="21"/>
        <end position="459"/>
    </location>
</feature>
<dbReference type="InterPro" id="IPR011050">
    <property type="entry name" value="Pectin_lyase_fold/virulence"/>
</dbReference>
<evidence type="ECO:0000256" key="2">
    <source>
        <dbReference type="SAM" id="SignalP"/>
    </source>
</evidence>
<evidence type="ECO:0000313" key="4">
    <source>
        <dbReference type="Proteomes" id="UP000278351"/>
    </source>
</evidence>
<dbReference type="RefSeq" id="WP_123849649.1">
    <property type="nucleotide sequence ID" value="NZ_RPDH01000003.1"/>
</dbReference>
<organism evidence="3 4">
    <name type="scientific">Chitinophaga lutea</name>
    <dbReference type="NCBI Taxonomy" id="2488634"/>
    <lineage>
        <taxon>Bacteria</taxon>
        <taxon>Pseudomonadati</taxon>
        <taxon>Bacteroidota</taxon>
        <taxon>Chitinophagia</taxon>
        <taxon>Chitinophagales</taxon>
        <taxon>Chitinophagaceae</taxon>
        <taxon>Chitinophaga</taxon>
    </lineage>
</organism>
<dbReference type="Gene3D" id="2.160.20.10">
    <property type="entry name" value="Single-stranded right-handed beta-helix, Pectin lyase-like"/>
    <property type="match status" value="1"/>
</dbReference>
<dbReference type="InterPro" id="IPR039513">
    <property type="entry name" value="PL-6"/>
</dbReference>
<feature type="region of interest" description="Disordered" evidence="1">
    <location>
        <begin position="420"/>
        <end position="443"/>
    </location>
</feature>
<keyword evidence="2" id="KW-0732">Signal</keyword>
<protein>
    <recommendedName>
        <fullName evidence="5">Lyase</fullName>
    </recommendedName>
</protein>
<reference evidence="3 4" key="1">
    <citation type="submission" date="2018-11" db="EMBL/GenBank/DDBJ databases">
        <title>Chitinophaga lutea sp.nov., isolate from arsenic contaminated soil.</title>
        <authorList>
            <person name="Zong Y."/>
        </authorList>
    </citation>
    <scope>NUCLEOTIDE SEQUENCE [LARGE SCALE GENOMIC DNA]</scope>
    <source>
        <strain evidence="3 4">ZY74</strain>
    </source>
</reference>
<feature type="compositionally biased region" description="Basic and acidic residues" evidence="1">
    <location>
        <begin position="420"/>
        <end position="430"/>
    </location>
</feature>
<feature type="signal peptide" evidence="2">
    <location>
        <begin position="1"/>
        <end position="20"/>
    </location>
</feature>
<proteinExistence type="predicted"/>
<dbReference type="Pfam" id="PF14592">
    <property type="entry name" value="Chondroitinas_B"/>
    <property type="match status" value="1"/>
</dbReference>
<gene>
    <name evidence="3" type="ORF">EGT74_26990</name>
</gene>
<dbReference type="InterPro" id="IPR012334">
    <property type="entry name" value="Pectin_lyas_fold"/>
</dbReference>
<keyword evidence="4" id="KW-1185">Reference proteome</keyword>
<accession>A0A3N4PEW3</accession>
<comment type="caution">
    <text evidence="3">The sequence shown here is derived from an EMBL/GenBank/DDBJ whole genome shotgun (WGS) entry which is preliminary data.</text>
</comment>
<dbReference type="CDD" id="cd14251">
    <property type="entry name" value="PL-6"/>
    <property type="match status" value="1"/>
</dbReference>
<evidence type="ECO:0000256" key="1">
    <source>
        <dbReference type="SAM" id="MobiDB-lite"/>
    </source>
</evidence>
<evidence type="ECO:0008006" key="5">
    <source>
        <dbReference type="Google" id="ProtNLM"/>
    </source>
</evidence>
<sequence>MKHSFFVLAIAMLASLQLRAHDITVRSLAELQTAIGKAAPGDVILLANGVYTAAADIVIDRQGTKAKPITIAAQTVNGAEINGSGGFSIIKPAAHIVIKGFRFTHKAGRAKTAPGTTFCRWTRNVFETPGDGENLYIAGSDHEIDYNTFQHKNAMGRFLAIRGENAQIAERLWIHHNYFFDQQPQKGNGIETLQFGLSGFSMSSSNSIVEYNLFEQCAGENEMISVKASAVVLRYNTIRNCPAQFTLRHGNRCEVYGNYFVNTPGIRIFGDDHLIHSNYFENCKPAINIGNGDGEVADGAKLTCHDRPDRVLIAFNTLVNNPQNILQGGRNNGMGATAITLAHNIVQNSEAPAAELAGPNKDIVWTANLLHKVDKNGDMPASGYTSTDPKLAKDNTGTFHLQAGSPAKGSVKTAYPAIKTDMDGQPRKAPLDAGADQLSSAKRTAQILDPALVGQAAGR</sequence>
<dbReference type="AlphaFoldDB" id="A0A3N4PEW3"/>
<dbReference type="EMBL" id="RPDH01000003">
    <property type="protein sequence ID" value="RPE05998.1"/>
    <property type="molecule type" value="Genomic_DNA"/>
</dbReference>